<accession>A0A7X5LJQ5</accession>
<sequence length="123" mass="13682">MRTHTIFVLYLCLVSTNSFAHSGHIFSHAIEACENKQISQKCSYIVGGEKYYTGTCQVLNEVKMCVRNQPVKTIDADSATVPKNNTGNDLSDDPKFQTLNEIFANQGLTLNEFSVARANKLSF</sequence>
<gene>
    <name evidence="2" type="ORF">GTH32_05205</name>
</gene>
<evidence type="ECO:0000313" key="3">
    <source>
        <dbReference type="Proteomes" id="UP000470213"/>
    </source>
</evidence>
<dbReference type="RefSeq" id="WP_163084183.1">
    <property type="nucleotide sequence ID" value="NZ_JAAAWN010000005.1"/>
</dbReference>
<keyword evidence="1" id="KW-0732">Signal</keyword>
<dbReference type="EMBL" id="JAAAWN010000005">
    <property type="protein sequence ID" value="NDV90593.1"/>
    <property type="molecule type" value="Genomic_DNA"/>
</dbReference>
<feature type="signal peptide" evidence="1">
    <location>
        <begin position="1"/>
        <end position="20"/>
    </location>
</feature>
<feature type="chain" id="PRO_5030913679" evidence="1">
    <location>
        <begin position="21"/>
        <end position="123"/>
    </location>
</feature>
<comment type="caution">
    <text evidence="2">The sequence shown here is derived from an EMBL/GenBank/DDBJ whole genome shotgun (WGS) entry which is preliminary data.</text>
</comment>
<dbReference type="AlphaFoldDB" id="A0A7X5LJQ5"/>
<dbReference type="Proteomes" id="UP000470213">
    <property type="component" value="Unassembled WGS sequence"/>
</dbReference>
<evidence type="ECO:0000256" key="1">
    <source>
        <dbReference type="SAM" id="SignalP"/>
    </source>
</evidence>
<reference evidence="2 3" key="1">
    <citation type="submission" date="2020-01" db="EMBL/GenBank/DDBJ databases">
        <authorList>
            <person name="Chen J."/>
            <person name="Zhu S."/>
            <person name="Yang J."/>
        </authorList>
    </citation>
    <scope>NUCLEOTIDE SEQUENCE [LARGE SCALE GENOMIC DNA]</scope>
    <source>
        <strain evidence="2 3">345S023</strain>
    </source>
</reference>
<protein>
    <submittedName>
        <fullName evidence="2">Uncharacterized protein</fullName>
    </submittedName>
</protein>
<evidence type="ECO:0000313" key="2">
    <source>
        <dbReference type="EMBL" id="NDV90593.1"/>
    </source>
</evidence>
<organism evidence="2 3">
    <name type="scientific">Alteromonas profundi</name>
    <dbReference type="NCBI Taxonomy" id="2696062"/>
    <lineage>
        <taxon>Bacteria</taxon>
        <taxon>Pseudomonadati</taxon>
        <taxon>Pseudomonadota</taxon>
        <taxon>Gammaproteobacteria</taxon>
        <taxon>Alteromonadales</taxon>
        <taxon>Alteromonadaceae</taxon>
        <taxon>Alteromonas/Salinimonas group</taxon>
        <taxon>Alteromonas</taxon>
    </lineage>
</organism>
<name>A0A7X5LJQ5_9ALTE</name>
<proteinExistence type="predicted"/>
<keyword evidence="3" id="KW-1185">Reference proteome</keyword>